<dbReference type="InterPro" id="IPR050345">
    <property type="entry name" value="Aliph_Amidase/BUP"/>
</dbReference>
<dbReference type="EMBL" id="BAABKB010000041">
    <property type="protein sequence ID" value="GAA5033565.1"/>
    <property type="molecule type" value="Genomic_DNA"/>
</dbReference>
<dbReference type="SUPFAM" id="SSF56317">
    <property type="entry name" value="Carbon-nitrogen hydrolase"/>
    <property type="match status" value="1"/>
</dbReference>
<sequence>MAFPNTDTTRVACAQLTLDVGRPERNRAAARTAIERAAAAGAEVVVLPELTNSGYLFHDVAQAASLAEPLHGPTVADWTALARRHRLVVVGGLCERDEDGLIRNSAVLVDPQGLRAVHRKAHLFGSENEFFVPGTEPPPVVDTDVGRIGLMICYDQEFPEYVRALALHGADLLCVPVNWPLFPRPDGERPSEVIRVQANAATNRMFVAACDRTGTERGVTWTGGSVIVDLDGFPVAGPATETGDDLLIADCALASARDKGLGEHNDVLGDRRPELYRSIISSTDPQEEEAR</sequence>
<comment type="caution">
    <text evidence="3">The sequence shown here is derived from an EMBL/GenBank/DDBJ whole genome shotgun (WGS) entry which is preliminary data.</text>
</comment>
<feature type="domain" description="CN hydrolase" evidence="2">
    <location>
        <begin position="9"/>
        <end position="253"/>
    </location>
</feature>
<dbReference type="InterPro" id="IPR036526">
    <property type="entry name" value="C-N_Hydrolase_sf"/>
</dbReference>
<evidence type="ECO:0000313" key="3">
    <source>
        <dbReference type="EMBL" id="GAA5033565.1"/>
    </source>
</evidence>
<dbReference type="PANTHER" id="PTHR43674:SF2">
    <property type="entry name" value="BETA-UREIDOPROPIONASE"/>
    <property type="match status" value="1"/>
</dbReference>
<dbReference type="RefSeq" id="WP_345657506.1">
    <property type="nucleotide sequence ID" value="NZ_BAABKB010000041.1"/>
</dbReference>
<dbReference type="Gene3D" id="3.60.110.10">
    <property type="entry name" value="Carbon-nitrogen hydrolase"/>
    <property type="match status" value="1"/>
</dbReference>
<gene>
    <name evidence="3" type="ORF">GCM10023335_77250</name>
</gene>
<accession>A0ABP9JJZ5</accession>
<dbReference type="PROSITE" id="PS50263">
    <property type="entry name" value="CN_HYDROLASE"/>
    <property type="match status" value="1"/>
</dbReference>
<name>A0ABP9JJZ5_9ACTN</name>
<evidence type="ECO:0000256" key="1">
    <source>
        <dbReference type="ARBA" id="ARBA00022801"/>
    </source>
</evidence>
<protein>
    <submittedName>
        <fullName evidence="3">Nitrilase family protein</fullName>
    </submittedName>
</protein>
<dbReference type="Proteomes" id="UP001501759">
    <property type="component" value="Unassembled WGS sequence"/>
</dbReference>
<evidence type="ECO:0000313" key="4">
    <source>
        <dbReference type="Proteomes" id="UP001501759"/>
    </source>
</evidence>
<dbReference type="InterPro" id="IPR003010">
    <property type="entry name" value="C-N_Hydrolase"/>
</dbReference>
<keyword evidence="4" id="KW-1185">Reference proteome</keyword>
<evidence type="ECO:0000259" key="2">
    <source>
        <dbReference type="PROSITE" id="PS50263"/>
    </source>
</evidence>
<proteinExistence type="predicted"/>
<dbReference type="Pfam" id="PF00795">
    <property type="entry name" value="CN_hydrolase"/>
    <property type="match status" value="1"/>
</dbReference>
<organism evidence="3 4">
    <name type="scientific">Streptomyces siamensis</name>
    <dbReference type="NCBI Taxonomy" id="1274986"/>
    <lineage>
        <taxon>Bacteria</taxon>
        <taxon>Bacillati</taxon>
        <taxon>Actinomycetota</taxon>
        <taxon>Actinomycetes</taxon>
        <taxon>Kitasatosporales</taxon>
        <taxon>Streptomycetaceae</taxon>
        <taxon>Streptomyces</taxon>
    </lineage>
</organism>
<reference evidence="4" key="1">
    <citation type="journal article" date="2019" name="Int. J. Syst. Evol. Microbiol.">
        <title>The Global Catalogue of Microorganisms (GCM) 10K type strain sequencing project: providing services to taxonomists for standard genome sequencing and annotation.</title>
        <authorList>
            <consortium name="The Broad Institute Genomics Platform"/>
            <consortium name="The Broad Institute Genome Sequencing Center for Infectious Disease"/>
            <person name="Wu L."/>
            <person name="Ma J."/>
        </authorList>
    </citation>
    <scope>NUCLEOTIDE SEQUENCE [LARGE SCALE GENOMIC DNA]</scope>
    <source>
        <strain evidence="4">JCM 18409</strain>
    </source>
</reference>
<dbReference type="PANTHER" id="PTHR43674">
    <property type="entry name" value="NITRILASE C965.09-RELATED"/>
    <property type="match status" value="1"/>
</dbReference>
<keyword evidence="1" id="KW-0378">Hydrolase</keyword>